<evidence type="ECO:0000259" key="12">
    <source>
        <dbReference type="Pfam" id="PF00723"/>
    </source>
</evidence>
<evidence type="ECO:0000256" key="3">
    <source>
        <dbReference type="ARBA" id="ARBA00012757"/>
    </source>
</evidence>
<evidence type="ECO:0000256" key="7">
    <source>
        <dbReference type="ARBA" id="ARBA00023295"/>
    </source>
</evidence>
<evidence type="ECO:0000313" key="15">
    <source>
        <dbReference type="Proteomes" id="UP000435837"/>
    </source>
</evidence>
<feature type="domain" description="GH15-like" evidence="12">
    <location>
        <begin position="219"/>
        <end position="590"/>
    </location>
</feature>
<reference evidence="14 15" key="1">
    <citation type="submission" date="2019-12" db="EMBL/GenBank/DDBJ databases">
        <title>Whole genome shotgun sequence of Streptomyces caniferus NBRC 15389.</title>
        <authorList>
            <person name="Ichikawa N."/>
            <person name="Kimura A."/>
            <person name="Kitahashi Y."/>
            <person name="Komaki H."/>
            <person name="Tamura T."/>
        </authorList>
    </citation>
    <scope>NUCLEOTIDE SEQUENCE [LARGE SCALE GENOMIC DNA]</scope>
    <source>
        <strain evidence="14 15">NBRC 15389</strain>
    </source>
</reference>
<keyword evidence="7" id="KW-0326">Glycosidase</keyword>
<dbReference type="InterPro" id="IPR045582">
    <property type="entry name" value="Trehalase-like_N"/>
</dbReference>
<protein>
    <recommendedName>
        <fullName evidence="4">Trehalase</fullName>
        <ecNumber evidence="3">3.2.1.28</ecNumber>
    </recommendedName>
    <alternativeName>
        <fullName evidence="8">Alpha,alpha-trehalase</fullName>
    </alternativeName>
    <alternativeName>
        <fullName evidence="9">Alpha,alpha-trehalose glucohydrolase</fullName>
    </alternativeName>
</protein>
<dbReference type="PANTHER" id="PTHR31616">
    <property type="entry name" value="TREHALASE"/>
    <property type="match status" value="1"/>
</dbReference>
<evidence type="ECO:0000256" key="11">
    <source>
        <dbReference type="ARBA" id="ARBA00060615"/>
    </source>
</evidence>
<dbReference type="GO" id="GO:0005993">
    <property type="term" value="P:trehalose catabolic process"/>
    <property type="evidence" value="ECO:0007669"/>
    <property type="project" value="UniProtKB-ARBA"/>
</dbReference>
<dbReference type="GO" id="GO:0004555">
    <property type="term" value="F:alpha,alpha-trehalase activity"/>
    <property type="evidence" value="ECO:0007669"/>
    <property type="project" value="UniProtKB-EC"/>
</dbReference>
<evidence type="ECO:0000256" key="5">
    <source>
        <dbReference type="ARBA" id="ARBA00022801"/>
    </source>
</evidence>
<comment type="caution">
    <text evidence="14">The sequence shown here is derived from an EMBL/GenBank/DDBJ whole genome shotgun (WGS) entry which is preliminary data.</text>
</comment>
<dbReference type="EC" id="3.2.1.28" evidence="3"/>
<dbReference type="OrthoDB" id="3902805at2"/>
<evidence type="ECO:0000256" key="4">
    <source>
        <dbReference type="ARBA" id="ARBA00019905"/>
    </source>
</evidence>
<sequence>MAGLIEDYGLIGDTQTAALVGRNGSIDWACLPRFDSPAVFAGLLGTEEDGFWRMGPVNGPGGRPAPADRRRYRGDSLVLESEWDTPRGTVRVIDFMPPRDGAPQLIRIVEGVSGRVPMRSQLRMRFSYGWVVPWVHKVDDRTVAVAGPDSVWLDTAAETYGKDLTTFSDFTVSPGERIAFTISWEPSHKPPPAVAEPEASLEATEEFWREWVEHCTYHGPYRDAVVRSLITLKALTYAPTGGIVAAPTTSLPECLGGVRNWDYRFTWLRDAAITLSSLLRTGYREEARAWREWLLRAVAGDPENLQIMYGIAGERELGENELNWLPGYENSRPVRVGNGAAGQLQLDVYGEVTEALHLAHMTGLARNDYASLLQLKLIQWVEKHWDEPDEGIWEVRGPRRHFVHSKVMTWVAVDRTVKLIESGDVDGPLERWKDLRETIHRDVCEKGYDKERNTFTQSYGSQELDASLLLIPQMGFLPPDDKRVIGTIEAIQRELSTEDGFVLRYPTSGADDLGVDGLEGEEGAFLACSFWLADDLAMIGRVDEARKLFEKLLSLRNDLGLLAEEWDPKAQRQVGNFPQAFSHVALVDAALRLEALSPDLAVA</sequence>
<evidence type="ECO:0000259" key="13">
    <source>
        <dbReference type="Pfam" id="PF19291"/>
    </source>
</evidence>
<evidence type="ECO:0000256" key="8">
    <source>
        <dbReference type="ARBA" id="ARBA00030473"/>
    </source>
</evidence>
<evidence type="ECO:0000256" key="2">
    <source>
        <dbReference type="ARBA" id="ARBA00006188"/>
    </source>
</evidence>
<dbReference type="InterPro" id="IPR008928">
    <property type="entry name" value="6-hairpin_glycosidase_sf"/>
</dbReference>
<organism evidence="14 15">
    <name type="scientific">Streptomyces caniferus</name>
    <dbReference type="NCBI Taxonomy" id="285557"/>
    <lineage>
        <taxon>Bacteria</taxon>
        <taxon>Bacillati</taxon>
        <taxon>Actinomycetota</taxon>
        <taxon>Actinomycetes</taxon>
        <taxon>Kitasatosporales</taxon>
        <taxon>Streptomycetaceae</taxon>
        <taxon>Streptomyces</taxon>
    </lineage>
</organism>
<dbReference type="SUPFAM" id="SSF48208">
    <property type="entry name" value="Six-hairpin glycosidases"/>
    <property type="match status" value="1"/>
</dbReference>
<evidence type="ECO:0000256" key="9">
    <source>
        <dbReference type="ARBA" id="ARBA00031637"/>
    </source>
</evidence>
<dbReference type="Pfam" id="PF00723">
    <property type="entry name" value="Glyco_hydro_15"/>
    <property type="match status" value="1"/>
</dbReference>
<dbReference type="InterPro" id="IPR011613">
    <property type="entry name" value="GH15-like"/>
</dbReference>
<accession>A0A640SCP6</accession>
<feature type="domain" description="Trehalase-like N-terminal" evidence="13">
    <location>
        <begin position="4"/>
        <end position="141"/>
    </location>
</feature>
<dbReference type="RefSeq" id="WP_159479524.1">
    <property type="nucleotide sequence ID" value="NZ_BAAATH010000009.1"/>
</dbReference>
<keyword evidence="6" id="KW-0119">Carbohydrate metabolism</keyword>
<dbReference type="Proteomes" id="UP000435837">
    <property type="component" value="Unassembled WGS sequence"/>
</dbReference>
<dbReference type="FunFam" id="1.50.10.10:FF:000005">
    <property type="entry name" value="Glycosyl hydrolase, glucoamylase"/>
    <property type="match status" value="1"/>
</dbReference>
<keyword evidence="5" id="KW-0378">Hydrolase</keyword>
<gene>
    <name evidence="14" type="ORF">Scani_48920</name>
</gene>
<evidence type="ECO:0000256" key="1">
    <source>
        <dbReference type="ARBA" id="ARBA00001576"/>
    </source>
</evidence>
<comment type="pathway">
    <text evidence="11">Glycan degradation; trehalose degradation; D-glucose from alpha,alpha-trehalose: step 1/1.</text>
</comment>
<comment type="cofactor">
    <cofactor evidence="10">
        <name>phosphate</name>
        <dbReference type="ChEBI" id="CHEBI:43474"/>
    </cofactor>
</comment>
<comment type="catalytic activity">
    <reaction evidence="1">
        <text>alpha,alpha-trehalose + H2O = alpha-D-glucose + beta-D-glucose</text>
        <dbReference type="Rhea" id="RHEA:32675"/>
        <dbReference type="ChEBI" id="CHEBI:15377"/>
        <dbReference type="ChEBI" id="CHEBI:15903"/>
        <dbReference type="ChEBI" id="CHEBI:16551"/>
        <dbReference type="ChEBI" id="CHEBI:17925"/>
        <dbReference type="EC" id="3.2.1.28"/>
    </reaction>
</comment>
<evidence type="ECO:0000313" key="14">
    <source>
        <dbReference type="EMBL" id="GFE08624.1"/>
    </source>
</evidence>
<dbReference type="AlphaFoldDB" id="A0A640SCP6"/>
<evidence type="ECO:0000256" key="10">
    <source>
        <dbReference type="ARBA" id="ARBA00053030"/>
    </source>
</evidence>
<dbReference type="EMBL" id="BLIN01000005">
    <property type="protein sequence ID" value="GFE08624.1"/>
    <property type="molecule type" value="Genomic_DNA"/>
</dbReference>
<comment type="similarity">
    <text evidence="2">Belongs to the glycosyl hydrolase 15 family.</text>
</comment>
<dbReference type="Pfam" id="PF19291">
    <property type="entry name" value="TREH_N"/>
    <property type="match status" value="1"/>
</dbReference>
<dbReference type="InterPro" id="IPR012341">
    <property type="entry name" value="6hp_glycosidase-like_sf"/>
</dbReference>
<proteinExistence type="inferred from homology"/>
<evidence type="ECO:0000256" key="6">
    <source>
        <dbReference type="ARBA" id="ARBA00023277"/>
    </source>
</evidence>
<name>A0A640SCP6_9ACTN</name>
<dbReference type="PANTHER" id="PTHR31616:SF0">
    <property type="entry name" value="GLUCAN 1,4-ALPHA-GLUCOSIDASE"/>
    <property type="match status" value="1"/>
</dbReference>
<dbReference type="Gene3D" id="1.50.10.10">
    <property type="match status" value="1"/>
</dbReference>